<sequence length="153" mass="15904">MTKPPWGFSPDLATRPPLVRWAFRLWLTSGVLLAALGVISIVTSALDAGWPLGVLAVAVLILAVGLTYISLIRKACRGPQARGIMAALTIVVTVMILVLTIGFQSGPLAVVLVAAVIGLIGTILAYRPSADDWFTGKDSDPAGESLSPAGDGR</sequence>
<protein>
    <submittedName>
        <fullName evidence="2">Uncharacterized protein</fullName>
    </submittedName>
</protein>
<feature type="transmembrane region" description="Helical" evidence="1">
    <location>
        <begin position="108"/>
        <end position="126"/>
    </location>
</feature>
<dbReference type="STRING" id="1121927.GOHSU_14_00190"/>
<feature type="transmembrane region" description="Helical" evidence="1">
    <location>
        <begin position="48"/>
        <end position="71"/>
    </location>
</feature>
<organism evidence="2 3">
    <name type="scientific">Gordonia hirsuta DSM 44140 = NBRC 16056</name>
    <dbReference type="NCBI Taxonomy" id="1121927"/>
    <lineage>
        <taxon>Bacteria</taxon>
        <taxon>Bacillati</taxon>
        <taxon>Actinomycetota</taxon>
        <taxon>Actinomycetes</taxon>
        <taxon>Mycobacteriales</taxon>
        <taxon>Gordoniaceae</taxon>
        <taxon>Gordonia</taxon>
    </lineage>
</organism>
<dbReference type="OrthoDB" id="4578545at2"/>
<gene>
    <name evidence="2" type="ORF">GOHSU_14_00190</name>
</gene>
<evidence type="ECO:0000313" key="2">
    <source>
        <dbReference type="EMBL" id="GAC56852.1"/>
    </source>
</evidence>
<proteinExistence type="predicted"/>
<comment type="caution">
    <text evidence="2">The sequence shown here is derived from an EMBL/GenBank/DDBJ whole genome shotgun (WGS) entry which is preliminary data.</text>
</comment>
<keyword evidence="1" id="KW-0812">Transmembrane</keyword>
<feature type="transmembrane region" description="Helical" evidence="1">
    <location>
        <begin position="83"/>
        <end position="102"/>
    </location>
</feature>
<dbReference type="RefSeq" id="WP_005937885.1">
    <property type="nucleotide sequence ID" value="NZ_ATVK01000046.1"/>
</dbReference>
<keyword evidence="1" id="KW-1133">Transmembrane helix</keyword>
<evidence type="ECO:0000256" key="1">
    <source>
        <dbReference type="SAM" id="Phobius"/>
    </source>
</evidence>
<dbReference type="EMBL" id="BANT01000014">
    <property type="protein sequence ID" value="GAC56852.1"/>
    <property type="molecule type" value="Genomic_DNA"/>
</dbReference>
<dbReference type="Proteomes" id="UP000053405">
    <property type="component" value="Unassembled WGS sequence"/>
</dbReference>
<keyword evidence="1" id="KW-0472">Membrane</keyword>
<keyword evidence="3" id="KW-1185">Reference proteome</keyword>
<dbReference type="AlphaFoldDB" id="L7L9X4"/>
<accession>L7L9X4</accession>
<dbReference type="eggNOG" id="ENOG502ZGUE">
    <property type="taxonomic scope" value="Bacteria"/>
</dbReference>
<feature type="transmembrane region" description="Helical" evidence="1">
    <location>
        <begin position="21"/>
        <end position="42"/>
    </location>
</feature>
<reference evidence="2 3" key="1">
    <citation type="submission" date="2012-12" db="EMBL/GenBank/DDBJ databases">
        <title>Whole genome shotgun sequence of Gordonia hirsuta NBRC 16056.</title>
        <authorList>
            <person name="Isaki-Nakamura S."/>
            <person name="Hosoyama A."/>
            <person name="Tsuchikane K."/>
            <person name="Katsumata H."/>
            <person name="Baba S."/>
            <person name="Yamazaki S."/>
            <person name="Fujita N."/>
        </authorList>
    </citation>
    <scope>NUCLEOTIDE SEQUENCE [LARGE SCALE GENOMIC DNA]</scope>
    <source>
        <strain evidence="2 3">NBRC 16056</strain>
    </source>
</reference>
<evidence type="ECO:0000313" key="3">
    <source>
        <dbReference type="Proteomes" id="UP000053405"/>
    </source>
</evidence>
<name>L7L9X4_9ACTN</name>